<protein>
    <submittedName>
        <fullName evidence="2">Uncharacterized protein</fullName>
    </submittedName>
</protein>
<evidence type="ECO:0000256" key="1">
    <source>
        <dbReference type="SAM" id="MobiDB-lite"/>
    </source>
</evidence>
<gene>
    <name evidence="2" type="primary">ORF54321</name>
</gene>
<proteinExistence type="predicted"/>
<evidence type="ECO:0000313" key="2">
    <source>
        <dbReference type="EMBL" id="CEK65221.1"/>
    </source>
</evidence>
<accession>A0A0B6ZBA5</accession>
<feature type="compositionally biased region" description="Basic and acidic residues" evidence="1">
    <location>
        <begin position="131"/>
        <end position="146"/>
    </location>
</feature>
<dbReference type="AlphaFoldDB" id="A0A0B6ZBA5"/>
<sequence>GNGLIGNLIIDSNEMGTLILKLGRHLVGKLLPGNSETSLRLVTTSPLLYTEEWSQEKLVEFFPLPTQNVIIKYKHFDLVRIYVTGELFYEFERGKWFGTSLDIAEELERKQKEDARNTLENVHSSTLTNTVKDDDANFGRINERPDSTNSQSDDDAFSPSSSKKSQHGINPDAHQNHQPYGNDDQGDEPDINVVQDARKAEKLGQELPDHASERKNSGFKLEKFSILIFLTTLLQLLSKL</sequence>
<feature type="non-terminal residue" evidence="2">
    <location>
        <position position="1"/>
    </location>
</feature>
<reference evidence="2" key="1">
    <citation type="submission" date="2014-12" db="EMBL/GenBank/DDBJ databases">
        <title>Insight into the proteome of Arion vulgaris.</title>
        <authorList>
            <person name="Aradska J."/>
            <person name="Bulat T."/>
            <person name="Smidak R."/>
            <person name="Sarate P."/>
            <person name="Gangsoo J."/>
            <person name="Sialana F."/>
            <person name="Bilban M."/>
            <person name="Lubec G."/>
        </authorList>
    </citation>
    <scope>NUCLEOTIDE SEQUENCE</scope>
    <source>
        <tissue evidence="2">Skin</tissue>
    </source>
</reference>
<feature type="compositionally biased region" description="Polar residues" evidence="1">
    <location>
        <begin position="118"/>
        <end position="130"/>
    </location>
</feature>
<dbReference type="EMBL" id="HACG01018356">
    <property type="protein sequence ID" value="CEK65221.1"/>
    <property type="molecule type" value="Transcribed_RNA"/>
</dbReference>
<organism evidence="2">
    <name type="scientific">Arion vulgaris</name>
    <dbReference type="NCBI Taxonomy" id="1028688"/>
    <lineage>
        <taxon>Eukaryota</taxon>
        <taxon>Metazoa</taxon>
        <taxon>Spiralia</taxon>
        <taxon>Lophotrochozoa</taxon>
        <taxon>Mollusca</taxon>
        <taxon>Gastropoda</taxon>
        <taxon>Heterobranchia</taxon>
        <taxon>Euthyneura</taxon>
        <taxon>Panpulmonata</taxon>
        <taxon>Eupulmonata</taxon>
        <taxon>Stylommatophora</taxon>
        <taxon>Helicina</taxon>
        <taxon>Arionoidea</taxon>
        <taxon>Arionidae</taxon>
        <taxon>Arion</taxon>
    </lineage>
</organism>
<feature type="compositionally biased region" description="Basic and acidic residues" evidence="1">
    <location>
        <begin position="196"/>
        <end position="215"/>
    </location>
</feature>
<feature type="region of interest" description="Disordered" evidence="1">
    <location>
        <begin position="113"/>
        <end position="215"/>
    </location>
</feature>
<name>A0A0B6ZBA5_9EUPU</name>